<dbReference type="EMBL" id="QPJS01000001">
    <property type="protein sequence ID" value="RCX05483.1"/>
    <property type="molecule type" value="Genomic_DNA"/>
</dbReference>
<reference evidence="5 6" key="1">
    <citation type="submission" date="2018-07" db="EMBL/GenBank/DDBJ databases">
        <title>Genomic Encyclopedia of Type Strains, Phase IV (KMG-IV): sequencing the most valuable type-strain genomes for metagenomic binning, comparative biology and taxonomic classification.</title>
        <authorList>
            <person name="Goeker M."/>
        </authorList>
    </citation>
    <scope>NUCLEOTIDE SEQUENCE [LARGE SCALE GENOMIC DNA]</scope>
    <source>
        <strain evidence="5 6">DSM 21410</strain>
    </source>
</reference>
<keyword evidence="3" id="KW-0808">Transferase</keyword>
<sequence length="278" mass="32162">MPWYWVEEGRVKEITQDKWFIGFRNIARSTDERTAIISLVPESAVGNSMPLIFLEKSSISKYVFASILTSLIFDYCTRQKLGGVNMTFGYVQQLPVLSPLQLKFSERQILCKALELSYTSWDIKAFADDVWREAGESEKVEVKSERFGELSALQAAIVQQWEENRAATGGHAWAPPEWHEDYGRSPDEVEGCPLPPFKWDEERRAVLKAELDALYARLYGLTTEELRYILDPQDVYGPDFPGETFRVLKEKEIRQFGEYRTKRLVLEAWDKLQEQSAQ</sequence>
<dbReference type="EC" id="2.1.1.72" evidence="1"/>
<protein>
    <recommendedName>
        <fullName evidence="1">site-specific DNA-methyltransferase (adenine-specific)</fullName>
        <ecNumber evidence="1">2.1.1.72</ecNumber>
    </recommendedName>
</protein>
<dbReference type="AlphaFoldDB" id="A0A369A8L5"/>
<evidence type="ECO:0000256" key="3">
    <source>
        <dbReference type="ARBA" id="ARBA00022679"/>
    </source>
</evidence>
<evidence type="ECO:0000256" key="2">
    <source>
        <dbReference type="ARBA" id="ARBA00022603"/>
    </source>
</evidence>
<dbReference type="RefSeq" id="WP_170125685.1">
    <property type="nucleotide sequence ID" value="NZ_QPJS01000001.1"/>
</dbReference>
<gene>
    <name evidence="5" type="ORF">DES35_101770</name>
</gene>
<keyword evidence="6" id="KW-1185">Reference proteome</keyword>
<evidence type="ECO:0000256" key="1">
    <source>
        <dbReference type="ARBA" id="ARBA00011900"/>
    </source>
</evidence>
<keyword evidence="2" id="KW-0489">Methyltransferase</keyword>
<dbReference type="GO" id="GO:0032259">
    <property type="term" value="P:methylation"/>
    <property type="evidence" value="ECO:0007669"/>
    <property type="project" value="UniProtKB-KW"/>
</dbReference>
<comment type="catalytic activity">
    <reaction evidence="4">
        <text>a 2'-deoxyadenosine in DNA + S-adenosyl-L-methionine = an N(6)-methyl-2'-deoxyadenosine in DNA + S-adenosyl-L-homocysteine + H(+)</text>
        <dbReference type="Rhea" id="RHEA:15197"/>
        <dbReference type="Rhea" id="RHEA-COMP:12418"/>
        <dbReference type="Rhea" id="RHEA-COMP:12419"/>
        <dbReference type="ChEBI" id="CHEBI:15378"/>
        <dbReference type="ChEBI" id="CHEBI:57856"/>
        <dbReference type="ChEBI" id="CHEBI:59789"/>
        <dbReference type="ChEBI" id="CHEBI:90615"/>
        <dbReference type="ChEBI" id="CHEBI:90616"/>
        <dbReference type="EC" id="2.1.1.72"/>
    </reaction>
</comment>
<evidence type="ECO:0000313" key="6">
    <source>
        <dbReference type="Proteomes" id="UP000253517"/>
    </source>
</evidence>
<evidence type="ECO:0000313" key="5">
    <source>
        <dbReference type="EMBL" id="RCX05483.1"/>
    </source>
</evidence>
<accession>A0A369A8L5</accession>
<dbReference type="GO" id="GO:0009007">
    <property type="term" value="F:site-specific DNA-methyltransferase (adenine-specific) activity"/>
    <property type="evidence" value="ECO:0007669"/>
    <property type="project" value="UniProtKB-EC"/>
</dbReference>
<evidence type="ECO:0000256" key="4">
    <source>
        <dbReference type="ARBA" id="ARBA00047942"/>
    </source>
</evidence>
<organism evidence="5 6">
    <name type="scientific">Schleiferia thermophila</name>
    <dbReference type="NCBI Taxonomy" id="884107"/>
    <lineage>
        <taxon>Bacteria</taxon>
        <taxon>Pseudomonadati</taxon>
        <taxon>Bacteroidota</taxon>
        <taxon>Flavobacteriia</taxon>
        <taxon>Flavobacteriales</taxon>
        <taxon>Schleiferiaceae</taxon>
        <taxon>Schleiferia</taxon>
    </lineage>
</organism>
<dbReference type="InterPro" id="IPR050953">
    <property type="entry name" value="N4_N6_ade-DNA_methylase"/>
</dbReference>
<dbReference type="Proteomes" id="UP000253517">
    <property type="component" value="Unassembled WGS sequence"/>
</dbReference>
<proteinExistence type="predicted"/>
<dbReference type="PANTHER" id="PTHR33841">
    <property type="entry name" value="DNA METHYLTRANSFERASE YEEA-RELATED"/>
    <property type="match status" value="1"/>
</dbReference>
<dbReference type="PANTHER" id="PTHR33841:SF1">
    <property type="entry name" value="DNA METHYLTRANSFERASE A"/>
    <property type="match status" value="1"/>
</dbReference>
<comment type="caution">
    <text evidence="5">The sequence shown here is derived from an EMBL/GenBank/DDBJ whole genome shotgun (WGS) entry which is preliminary data.</text>
</comment>
<name>A0A369A8L5_9FLAO</name>